<organism evidence="1 2">
    <name type="scientific">Escallonia herrerae</name>
    <dbReference type="NCBI Taxonomy" id="1293975"/>
    <lineage>
        <taxon>Eukaryota</taxon>
        <taxon>Viridiplantae</taxon>
        <taxon>Streptophyta</taxon>
        <taxon>Embryophyta</taxon>
        <taxon>Tracheophyta</taxon>
        <taxon>Spermatophyta</taxon>
        <taxon>Magnoliopsida</taxon>
        <taxon>eudicotyledons</taxon>
        <taxon>Gunneridae</taxon>
        <taxon>Pentapetalae</taxon>
        <taxon>asterids</taxon>
        <taxon>campanulids</taxon>
        <taxon>Escalloniales</taxon>
        <taxon>Escalloniaceae</taxon>
        <taxon>Escallonia</taxon>
    </lineage>
</organism>
<protein>
    <submittedName>
        <fullName evidence="1">Uncharacterized protein</fullName>
    </submittedName>
</protein>
<gene>
    <name evidence="1" type="ORF">RJ639_040491</name>
</gene>
<accession>A0AA89BAY9</accession>
<dbReference type="Gene3D" id="3.40.50.150">
    <property type="entry name" value="Vaccinia Virus protein VP39"/>
    <property type="match status" value="1"/>
</dbReference>
<dbReference type="InterPro" id="IPR029063">
    <property type="entry name" value="SAM-dependent_MTases_sf"/>
</dbReference>
<sequence>MHNKENSHKGFEIYDFLKDMSDIGSCTHLMSCSYHFASGKALFATFKNLTMEELVAIGNVESEEKANIRKVMEGMASIALLPSGSISGHFVQLPNSVCYGLHGTEIACERECSRGEDYRLIKLTITDYNSKRERDVVVECRGHDAARLCNVDHAHGWEKDVVGMLEQKHGKSKILVSFECETLKAEKAAEDHIKQFMPKLAGIDAVEPFKFLSAHGVTNGCIVTSETLIRHSPPPLRSPPPLPFDAATLAVISSGTVAALAAVLSLSDPDKRRQVQAEEVGGAYKEVVREYFNNNRFQRWRKIYGETDEVNREQMDIQIAHSKTVGNVMQMLTNEGPLEGVIVFNIGRMSITGLDFDAEAENEHNQLNI</sequence>
<comment type="caution">
    <text evidence="1">The sequence shown here is derived from an EMBL/GenBank/DDBJ whole genome shotgun (WGS) entry which is preliminary data.</text>
</comment>
<dbReference type="EMBL" id="JAVXUP010000510">
    <property type="protein sequence ID" value="KAK3026206.1"/>
    <property type="molecule type" value="Genomic_DNA"/>
</dbReference>
<dbReference type="Proteomes" id="UP001188597">
    <property type="component" value="Unassembled WGS sequence"/>
</dbReference>
<reference evidence="1" key="1">
    <citation type="submission" date="2022-12" db="EMBL/GenBank/DDBJ databases">
        <title>Draft genome assemblies for two species of Escallonia (Escalloniales).</title>
        <authorList>
            <person name="Chanderbali A."/>
            <person name="Dervinis C."/>
            <person name="Anghel I."/>
            <person name="Soltis D."/>
            <person name="Soltis P."/>
            <person name="Zapata F."/>
        </authorList>
    </citation>
    <scope>NUCLEOTIDE SEQUENCE</scope>
    <source>
        <strain evidence="1">UCBG64.0493</strain>
        <tissue evidence="1">Leaf</tissue>
    </source>
</reference>
<proteinExistence type="predicted"/>
<name>A0AA89BAY9_9ASTE</name>
<dbReference type="PANTHER" id="PTHR37738:SF1">
    <property type="entry name" value="OS03G0257000 PROTEIN"/>
    <property type="match status" value="1"/>
</dbReference>
<evidence type="ECO:0000313" key="2">
    <source>
        <dbReference type="Proteomes" id="UP001188597"/>
    </source>
</evidence>
<keyword evidence="2" id="KW-1185">Reference proteome</keyword>
<evidence type="ECO:0000313" key="1">
    <source>
        <dbReference type="EMBL" id="KAK3026206.1"/>
    </source>
</evidence>
<dbReference type="PANTHER" id="PTHR37738">
    <property type="entry name" value="OS03G0209700 PROTEIN"/>
    <property type="match status" value="1"/>
</dbReference>
<dbReference type="AlphaFoldDB" id="A0AA89BAY9"/>